<protein>
    <recommendedName>
        <fullName evidence="5">RanBP2-type domain-containing protein</fullName>
    </recommendedName>
</protein>
<comment type="caution">
    <text evidence="6">The sequence shown here is derived from an EMBL/GenBank/DDBJ whole genome shotgun (WGS) entry which is preliminary data.</text>
</comment>
<evidence type="ECO:0000313" key="7">
    <source>
        <dbReference type="Proteomes" id="UP000276133"/>
    </source>
</evidence>
<feature type="region of interest" description="Disordered" evidence="4">
    <location>
        <begin position="183"/>
        <end position="203"/>
    </location>
</feature>
<keyword evidence="1" id="KW-0479">Metal-binding</keyword>
<evidence type="ECO:0000256" key="1">
    <source>
        <dbReference type="ARBA" id="ARBA00022723"/>
    </source>
</evidence>
<keyword evidence="7" id="KW-1185">Reference proteome</keyword>
<dbReference type="AlphaFoldDB" id="A0A3M7PSJ4"/>
<dbReference type="Proteomes" id="UP000276133">
    <property type="component" value="Unassembled WGS sequence"/>
</dbReference>
<dbReference type="EMBL" id="REGN01009048">
    <property type="protein sequence ID" value="RNA02096.1"/>
    <property type="molecule type" value="Genomic_DNA"/>
</dbReference>
<accession>A0A3M7PSJ4</accession>
<feature type="compositionally biased region" description="Basic and acidic residues" evidence="4">
    <location>
        <begin position="183"/>
        <end position="193"/>
    </location>
</feature>
<dbReference type="GO" id="GO:0008270">
    <property type="term" value="F:zinc ion binding"/>
    <property type="evidence" value="ECO:0007669"/>
    <property type="project" value="UniProtKB-KW"/>
</dbReference>
<dbReference type="OrthoDB" id="79830at2759"/>
<evidence type="ECO:0000256" key="3">
    <source>
        <dbReference type="ARBA" id="ARBA00022833"/>
    </source>
</evidence>
<gene>
    <name evidence="6" type="ORF">BpHYR1_019907</name>
</gene>
<feature type="compositionally biased region" description="Basic and acidic residues" evidence="4">
    <location>
        <begin position="128"/>
        <end position="140"/>
    </location>
</feature>
<reference evidence="6 7" key="1">
    <citation type="journal article" date="2018" name="Sci. Rep.">
        <title>Genomic signatures of local adaptation to the degree of environmental predictability in rotifers.</title>
        <authorList>
            <person name="Franch-Gras L."/>
            <person name="Hahn C."/>
            <person name="Garcia-Roger E.M."/>
            <person name="Carmona M.J."/>
            <person name="Serra M."/>
            <person name="Gomez A."/>
        </authorList>
    </citation>
    <scope>NUCLEOTIDE SEQUENCE [LARGE SCALE GENOMIC DNA]</scope>
    <source>
        <strain evidence="6">HYR1</strain>
    </source>
</reference>
<organism evidence="6 7">
    <name type="scientific">Brachionus plicatilis</name>
    <name type="common">Marine rotifer</name>
    <name type="synonym">Brachionus muelleri</name>
    <dbReference type="NCBI Taxonomy" id="10195"/>
    <lineage>
        <taxon>Eukaryota</taxon>
        <taxon>Metazoa</taxon>
        <taxon>Spiralia</taxon>
        <taxon>Gnathifera</taxon>
        <taxon>Rotifera</taxon>
        <taxon>Eurotatoria</taxon>
        <taxon>Monogononta</taxon>
        <taxon>Pseudotrocha</taxon>
        <taxon>Ploima</taxon>
        <taxon>Brachionidae</taxon>
        <taxon>Brachionus</taxon>
    </lineage>
</organism>
<keyword evidence="3" id="KW-0862">Zinc</keyword>
<feature type="domain" description="RanBP2-type" evidence="5">
    <location>
        <begin position="56"/>
        <end position="75"/>
    </location>
</feature>
<sequence length="468" mass="52257">MNDLKVMIFSELCKSGFLYGSQSNVWSIPSFKEPRIQKKTKESCTSIFSKSNSKKWTCDECLAENDQLKVICSGCDQVRLVKKNTKEPMQSIFAKFSSNKLLPGSCLTENEEIKPKENCSEVNQPDEQTEKQSKEFHSPKEPMQSIFAQTSSKKGLTCDYCLAQNDELKAKCFCSDQVGSDTKIEEKPNETLESKTQASASPSGFSIEMSAIEKKSTSTPLSDFQTAKLPNTLINNEDKINDNSITDLSFKLKNLDIKSKSFSENEKIIYPQCDTSTLFDFTSKAPIGQSLNDSQNLSIHESTSSLGFTNGLLSKPTITANSSLGPTSKTCDRLGSSNQTFSFDQNKSPEIKTIYRFWSVFWLPPKELDLGDKSFSDIVNSMKNPLNLTSPPALNSTNPLSSEISSDLTFFPGLEKSNKENVFFESDFGSWQRLFDDISPNISFGQTLYINSKEPGFNSDFLTQTKFP</sequence>
<feature type="region of interest" description="Disordered" evidence="4">
    <location>
        <begin position="116"/>
        <end position="144"/>
    </location>
</feature>
<dbReference type="InterPro" id="IPR001876">
    <property type="entry name" value="Znf_RanBP2"/>
</dbReference>
<keyword evidence="2" id="KW-0863">Zinc-finger</keyword>
<evidence type="ECO:0000313" key="6">
    <source>
        <dbReference type="EMBL" id="RNA02096.1"/>
    </source>
</evidence>
<evidence type="ECO:0000256" key="2">
    <source>
        <dbReference type="ARBA" id="ARBA00022771"/>
    </source>
</evidence>
<name>A0A3M7PSJ4_BRAPC</name>
<evidence type="ECO:0000256" key="4">
    <source>
        <dbReference type="SAM" id="MobiDB-lite"/>
    </source>
</evidence>
<evidence type="ECO:0000259" key="5">
    <source>
        <dbReference type="PROSITE" id="PS01358"/>
    </source>
</evidence>
<proteinExistence type="predicted"/>
<dbReference type="PROSITE" id="PS01358">
    <property type="entry name" value="ZF_RANBP2_1"/>
    <property type="match status" value="1"/>
</dbReference>
<feature type="compositionally biased region" description="Polar residues" evidence="4">
    <location>
        <begin position="194"/>
        <end position="203"/>
    </location>
</feature>